<evidence type="ECO:0000313" key="1">
    <source>
        <dbReference type="EMBL" id="MPC98662.1"/>
    </source>
</evidence>
<organism evidence="1 2">
    <name type="scientific">Portunus trituberculatus</name>
    <name type="common">Swimming crab</name>
    <name type="synonym">Neptunus trituberculatus</name>
    <dbReference type="NCBI Taxonomy" id="210409"/>
    <lineage>
        <taxon>Eukaryota</taxon>
        <taxon>Metazoa</taxon>
        <taxon>Ecdysozoa</taxon>
        <taxon>Arthropoda</taxon>
        <taxon>Crustacea</taxon>
        <taxon>Multicrustacea</taxon>
        <taxon>Malacostraca</taxon>
        <taxon>Eumalacostraca</taxon>
        <taxon>Eucarida</taxon>
        <taxon>Decapoda</taxon>
        <taxon>Pleocyemata</taxon>
        <taxon>Brachyura</taxon>
        <taxon>Eubrachyura</taxon>
        <taxon>Portunoidea</taxon>
        <taxon>Portunidae</taxon>
        <taxon>Portuninae</taxon>
        <taxon>Portunus</taxon>
    </lineage>
</organism>
<dbReference type="Proteomes" id="UP000324222">
    <property type="component" value="Unassembled WGS sequence"/>
</dbReference>
<gene>
    <name evidence="1" type="ORF">E2C01_094041</name>
</gene>
<accession>A0A5B7JRG3</accession>
<sequence length="71" mass="8069">MHARRTYIGGVTGERRWVGGGTVFLKRNTGESPESSGKRKVVRKGLYIVGTMRCRQPLSVRRGRPEKKRNI</sequence>
<dbReference type="AlphaFoldDB" id="A0A5B7JRG3"/>
<protein>
    <submittedName>
        <fullName evidence="1">Uncharacterized protein</fullName>
    </submittedName>
</protein>
<comment type="caution">
    <text evidence="1">The sequence shown here is derived from an EMBL/GenBank/DDBJ whole genome shotgun (WGS) entry which is preliminary data.</text>
</comment>
<dbReference type="EMBL" id="VSRR010115075">
    <property type="protein sequence ID" value="MPC98662.1"/>
    <property type="molecule type" value="Genomic_DNA"/>
</dbReference>
<reference evidence="1 2" key="1">
    <citation type="submission" date="2019-05" db="EMBL/GenBank/DDBJ databases">
        <title>Another draft genome of Portunus trituberculatus and its Hox gene families provides insights of decapod evolution.</title>
        <authorList>
            <person name="Jeong J.-H."/>
            <person name="Song I."/>
            <person name="Kim S."/>
            <person name="Choi T."/>
            <person name="Kim D."/>
            <person name="Ryu S."/>
            <person name="Kim W."/>
        </authorList>
    </citation>
    <scope>NUCLEOTIDE SEQUENCE [LARGE SCALE GENOMIC DNA]</scope>
    <source>
        <tissue evidence="1">Muscle</tissue>
    </source>
</reference>
<keyword evidence="2" id="KW-1185">Reference proteome</keyword>
<proteinExistence type="predicted"/>
<evidence type="ECO:0000313" key="2">
    <source>
        <dbReference type="Proteomes" id="UP000324222"/>
    </source>
</evidence>
<name>A0A5B7JRG3_PORTR</name>